<evidence type="ECO:0000313" key="6">
    <source>
        <dbReference type="Proteomes" id="UP000635902"/>
    </source>
</evidence>
<dbReference type="NCBIfam" id="NF006916">
    <property type="entry name" value="PRK09407.1"/>
    <property type="match status" value="1"/>
</dbReference>
<dbReference type="Pfam" id="PF00171">
    <property type="entry name" value="Aldedh"/>
    <property type="match status" value="1"/>
</dbReference>
<evidence type="ECO:0000256" key="1">
    <source>
        <dbReference type="ARBA" id="ARBA00023002"/>
    </source>
</evidence>
<dbReference type="InterPro" id="IPR015590">
    <property type="entry name" value="Aldehyde_DH_dom"/>
</dbReference>
<dbReference type="InterPro" id="IPR029510">
    <property type="entry name" value="Ald_DH_CS_GLU"/>
</dbReference>
<reference evidence="5 6" key="1">
    <citation type="submission" date="2020-10" db="EMBL/GenBank/DDBJ databases">
        <title>Novel species in genus Corynebacterium.</title>
        <authorList>
            <person name="Zhang G."/>
        </authorList>
    </citation>
    <scope>NUCLEOTIDE SEQUENCE [LARGE SCALE GENOMIC DNA]</scope>
    <source>
        <strain evidence="5 6">DSM 45110</strain>
    </source>
</reference>
<dbReference type="CDD" id="cd07101">
    <property type="entry name" value="ALDH_SSADH2_GabD2"/>
    <property type="match status" value="1"/>
</dbReference>
<organism evidence="5 6">
    <name type="scientific">Corynebacterium suicordis DSM 45110</name>
    <dbReference type="NCBI Taxonomy" id="1121369"/>
    <lineage>
        <taxon>Bacteria</taxon>
        <taxon>Bacillati</taxon>
        <taxon>Actinomycetota</taxon>
        <taxon>Actinomycetes</taxon>
        <taxon>Mycobacteriales</taxon>
        <taxon>Corynebacteriaceae</taxon>
        <taxon>Corynebacterium</taxon>
    </lineage>
</organism>
<dbReference type="RefSeq" id="WP_194555994.1">
    <property type="nucleotide sequence ID" value="NZ_JADKMY010000001.1"/>
</dbReference>
<proteinExistence type="inferred from homology"/>
<dbReference type="Proteomes" id="UP000635902">
    <property type="component" value="Unassembled WGS sequence"/>
</dbReference>
<accession>A0ABR9ZID2</accession>
<evidence type="ECO:0000313" key="5">
    <source>
        <dbReference type="EMBL" id="MBF4553158.1"/>
    </source>
</evidence>
<name>A0ABR9ZID2_9CORY</name>
<dbReference type="Gene3D" id="3.40.309.10">
    <property type="entry name" value="Aldehyde Dehydrogenase, Chain A, domain 2"/>
    <property type="match status" value="1"/>
</dbReference>
<sequence>MTPQRLEFGPLPTDFAQELRELTANARFGTLDEHGDSLTIEAPMTGEPIGWVGVGNEEITNQAFEAARRAQKSWVHVPFSERKKIFLRFHDSVLKNRELLADMVQLESGKNRTGAFDEIMDVANNARYYANRVEKLMSPHTRASAMLVLAKPREHRQPLGVVGQISPWNYPLTLAISDAIPALLAGNGVVSKPDSNTPFTAMLVFKLLYEAGLPRNLAQLVTGSGRVVGSAIAEQCDYLMFTGSTKTGKHLGETMGRRLVGFSAELGGKNPLIVSNDADMEKTARGAVEACFSNTGQLCVSVERIYVEKDSYDEFLEKFVERTKAMSIGAGFDWETQVGSLASADQLETVTDFVNDAREAGATIATGGRARPDLGPYFYEPTILTDVPNEARLLSDEVFGPVVYVQPVEDLAEAVKLANDTPYGLNASVWAAPATGWRIAPQVSAGSVGINDGYVAAWSAIGAPSGGMKESGMASRHGESGLLKYTAAQNIVEQRFMSMRGPERLGRKTYATAMSTLLRLGKNLRILP</sequence>
<comment type="caution">
    <text evidence="5">The sequence shown here is derived from an EMBL/GenBank/DDBJ whole genome shotgun (WGS) entry which is preliminary data.</text>
</comment>
<dbReference type="PROSITE" id="PS00687">
    <property type="entry name" value="ALDEHYDE_DEHYDR_GLU"/>
    <property type="match status" value="1"/>
</dbReference>
<evidence type="ECO:0000259" key="4">
    <source>
        <dbReference type="Pfam" id="PF00171"/>
    </source>
</evidence>
<evidence type="ECO:0000256" key="3">
    <source>
        <dbReference type="RuleBase" id="RU003345"/>
    </source>
</evidence>
<comment type="similarity">
    <text evidence="3">Belongs to the aldehyde dehydrogenase family.</text>
</comment>
<dbReference type="EMBL" id="JADKMY010000001">
    <property type="protein sequence ID" value="MBF4553158.1"/>
    <property type="molecule type" value="Genomic_DNA"/>
</dbReference>
<gene>
    <name evidence="5" type="ORF">IRY30_03545</name>
</gene>
<dbReference type="SUPFAM" id="SSF53720">
    <property type="entry name" value="ALDH-like"/>
    <property type="match status" value="1"/>
</dbReference>
<dbReference type="InterPro" id="IPR016162">
    <property type="entry name" value="Ald_DH_N"/>
</dbReference>
<keyword evidence="1 3" id="KW-0560">Oxidoreductase</keyword>
<dbReference type="InterPro" id="IPR016161">
    <property type="entry name" value="Ald_DH/histidinol_DH"/>
</dbReference>
<protein>
    <submittedName>
        <fullName evidence="5">Succinate-semialdehyde dehydrogenase (NADP(+))</fullName>
    </submittedName>
</protein>
<feature type="active site" evidence="2">
    <location>
        <position position="265"/>
    </location>
</feature>
<evidence type="ECO:0000256" key="2">
    <source>
        <dbReference type="PROSITE-ProRule" id="PRU10007"/>
    </source>
</evidence>
<dbReference type="Gene3D" id="3.40.605.10">
    <property type="entry name" value="Aldehyde Dehydrogenase, Chain A, domain 1"/>
    <property type="match status" value="1"/>
</dbReference>
<feature type="domain" description="Aldehyde dehydrogenase" evidence="4">
    <location>
        <begin position="36"/>
        <end position="490"/>
    </location>
</feature>
<keyword evidence="6" id="KW-1185">Reference proteome</keyword>
<dbReference type="InterPro" id="IPR016163">
    <property type="entry name" value="Ald_DH_C"/>
</dbReference>
<dbReference type="PANTHER" id="PTHR11699">
    <property type="entry name" value="ALDEHYDE DEHYDROGENASE-RELATED"/>
    <property type="match status" value="1"/>
</dbReference>